<proteinExistence type="predicted"/>
<keyword evidence="2" id="KW-1185">Reference proteome</keyword>
<sequence>MQTLQQLFTQCRALYDQWLIAGGFSANGMFMEGHYCIRESVTLAEVDSPPPTQN</sequence>
<organism evidence="1 2">
    <name type="scientific">Rosenbergiella nectarea</name>
    <dbReference type="NCBI Taxonomy" id="988801"/>
    <lineage>
        <taxon>Bacteria</taxon>
        <taxon>Pseudomonadati</taxon>
        <taxon>Pseudomonadota</taxon>
        <taxon>Gammaproteobacteria</taxon>
        <taxon>Enterobacterales</taxon>
        <taxon>Erwiniaceae</taxon>
        <taxon>Rosenbergiella</taxon>
    </lineage>
</organism>
<dbReference type="EMBL" id="FOGC01000011">
    <property type="protein sequence ID" value="SER08085.1"/>
    <property type="molecule type" value="Genomic_DNA"/>
</dbReference>
<accession>A0A1H9LAB5</accession>
<gene>
    <name evidence="1" type="ORF">SAMN05216522_1119</name>
</gene>
<evidence type="ECO:0000313" key="1">
    <source>
        <dbReference type="EMBL" id="SER08085.1"/>
    </source>
</evidence>
<dbReference type="Proteomes" id="UP000242515">
    <property type="component" value="Unassembled WGS sequence"/>
</dbReference>
<evidence type="ECO:0000313" key="2">
    <source>
        <dbReference type="Proteomes" id="UP000242515"/>
    </source>
</evidence>
<dbReference type="AlphaFoldDB" id="A0A1H9LAB5"/>
<protein>
    <submittedName>
        <fullName evidence="1">Uncharacterized protein</fullName>
    </submittedName>
</protein>
<dbReference type="STRING" id="988801.SAMN05216522_1119"/>
<reference evidence="2" key="1">
    <citation type="submission" date="2016-10" db="EMBL/GenBank/DDBJ databases">
        <authorList>
            <person name="Varghese N."/>
            <person name="Submissions S."/>
        </authorList>
    </citation>
    <scope>NUCLEOTIDE SEQUENCE [LARGE SCALE GENOMIC DNA]</scope>
    <source>
        <strain evidence="2">8N4</strain>
    </source>
</reference>
<name>A0A1H9LAB5_9GAMM</name>
<dbReference type="RefSeq" id="WP_177173153.1">
    <property type="nucleotide sequence ID" value="NZ_FOGC01000011.1"/>
</dbReference>